<proteinExistence type="predicted"/>
<dbReference type="SMART" id="SM00614">
    <property type="entry name" value="ZnF_BED"/>
    <property type="match status" value="1"/>
</dbReference>
<dbReference type="Proteomes" id="UP001177003">
    <property type="component" value="Chromosome 4"/>
</dbReference>
<dbReference type="PANTHER" id="PTHR46481">
    <property type="entry name" value="ZINC FINGER BED DOMAIN-CONTAINING PROTEIN 4"/>
    <property type="match status" value="1"/>
</dbReference>
<evidence type="ECO:0000256" key="1">
    <source>
        <dbReference type="ARBA" id="ARBA00023125"/>
    </source>
</evidence>
<sequence length="647" mass="75685">MQKPNSSNWINTEDETQDYEDDFIGETPPVINNISDESRKEDMPKPSPKKRKRNGGVPKPITSKRDRARNNGKETAPCWVEFESVWIVEDDGVGRKSVECIHCHTILKADTDRNGTSNKNKHWRNCKLNPENKEKNDKKQAKLNFKKEPNGETSVQTWKHDDTRIKRALLGLFTVGELPFKYVENEAFIEYTNALNGRVILPSRHKISRDVGKFYLDERNKLLKYFSNANTVVHLTTDTWTSSCKKVNYMVVTAHFIDDEWVMHKRVINFREIDTHKGEEIGRELLACIHGWGMKNVMSMTVDNATSNDTTIEFLVKMFPTIYDGGKHFHIRCMAHILNLIVKVGLKYHNYHVECVQKVVKYIRGSTQRIKKFKKTIKDVGLETKKFLCGDSRTRWNSTFELLKTAYELWEAFVEFGIKEKSYEKDLQRVPDRLDFEAIKEMVDFLEKFKTKTENVSASTKPLVHRLIREILDVNLHLKKWSTKVNFVHLIPDMKDKYDKYWGDYAKMSDYVYFAILLDPTMKSQLLLYTFKEMIGSKNEKLSKSEIELKAYEMLYEVERKIEKFFKTYVEKYDMGGSSQQQSSQQVVDCDDDNDFFGNFLNSGGDNSDALENELIIYLKKPRVTYNKSFDILSWWKLNGLRFPIVA</sequence>
<feature type="compositionally biased region" description="Acidic residues" evidence="2">
    <location>
        <begin position="12"/>
        <end position="24"/>
    </location>
</feature>
<evidence type="ECO:0000259" key="3">
    <source>
        <dbReference type="Pfam" id="PF14372"/>
    </source>
</evidence>
<dbReference type="EMBL" id="OX465080">
    <property type="protein sequence ID" value="CAI9279166.1"/>
    <property type="molecule type" value="Genomic_DNA"/>
</dbReference>
<dbReference type="SUPFAM" id="SSF140996">
    <property type="entry name" value="Hermes dimerisation domain"/>
    <property type="match status" value="1"/>
</dbReference>
<dbReference type="PANTHER" id="PTHR46481:SF7">
    <property type="entry name" value="ZINC FINGER BED DOMAIN-CONTAINING PROTEIN RICESLEEPER 2-LIKE"/>
    <property type="match status" value="1"/>
</dbReference>
<evidence type="ECO:0000313" key="5">
    <source>
        <dbReference type="Proteomes" id="UP001177003"/>
    </source>
</evidence>
<feature type="domain" description="hAT-like transposase RNase-H fold" evidence="3">
    <location>
        <begin position="458"/>
        <end position="569"/>
    </location>
</feature>
<feature type="compositionally biased region" description="Polar residues" evidence="2">
    <location>
        <begin position="1"/>
        <end position="11"/>
    </location>
</feature>
<keyword evidence="5" id="KW-1185">Reference proteome</keyword>
<name>A0AA35YS80_LACSI</name>
<gene>
    <name evidence="4" type="ORF">LSALG_LOCUS18983</name>
</gene>
<organism evidence="4 5">
    <name type="scientific">Lactuca saligna</name>
    <name type="common">Willowleaf lettuce</name>
    <dbReference type="NCBI Taxonomy" id="75948"/>
    <lineage>
        <taxon>Eukaryota</taxon>
        <taxon>Viridiplantae</taxon>
        <taxon>Streptophyta</taxon>
        <taxon>Embryophyta</taxon>
        <taxon>Tracheophyta</taxon>
        <taxon>Spermatophyta</taxon>
        <taxon>Magnoliopsida</taxon>
        <taxon>eudicotyledons</taxon>
        <taxon>Gunneridae</taxon>
        <taxon>Pentapetalae</taxon>
        <taxon>asterids</taxon>
        <taxon>campanulids</taxon>
        <taxon>Asterales</taxon>
        <taxon>Asteraceae</taxon>
        <taxon>Cichorioideae</taxon>
        <taxon>Cichorieae</taxon>
        <taxon>Lactucinae</taxon>
        <taxon>Lactuca</taxon>
    </lineage>
</organism>
<feature type="region of interest" description="Disordered" evidence="2">
    <location>
        <begin position="1"/>
        <end position="73"/>
    </location>
</feature>
<protein>
    <recommendedName>
        <fullName evidence="3">hAT-like transposase RNase-H fold domain-containing protein</fullName>
    </recommendedName>
</protein>
<dbReference type="Pfam" id="PF14372">
    <property type="entry name" value="hAT-like_RNase-H"/>
    <property type="match status" value="1"/>
</dbReference>
<evidence type="ECO:0000256" key="2">
    <source>
        <dbReference type="SAM" id="MobiDB-lite"/>
    </source>
</evidence>
<dbReference type="SUPFAM" id="SSF53098">
    <property type="entry name" value="Ribonuclease H-like"/>
    <property type="match status" value="1"/>
</dbReference>
<dbReference type="InterPro" id="IPR052035">
    <property type="entry name" value="ZnF_BED_domain_contain"/>
</dbReference>
<dbReference type="AlphaFoldDB" id="A0AA35YS80"/>
<accession>A0AA35YS80</accession>
<keyword evidence="1" id="KW-0238">DNA-binding</keyword>
<feature type="compositionally biased region" description="Basic and acidic residues" evidence="2">
    <location>
        <begin position="130"/>
        <end position="139"/>
    </location>
</feature>
<dbReference type="InterPro" id="IPR025525">
    <property type="entry name" value="hAT-like_transposase_RNase-H"/>
</dbReference>
<feature type="region of interest" description="Disordered" evidence="2">
    <location>
        <begin position="111"/>
        <end position="139"/>
    </location>
</feature>
<reference evidence="4" key="1">
    <citation type="submission" date="2023-04" db="EMBL/GenBank/DDBJ databases">
        <authorList>
            <person name="Vijverberg K."/>
            <person name="Xiong W."/>
            <person name="Schranz E."/>
        </authorList>
    </citation>
    <scope>NUCLEOTIDE SEQUENCE</scope>
</reference>
<dbReference type="InterPro" id="IPR012337">
    <property type="entry name" value="RNaseH-like_sf"/>
</dbReference>
<dbReference type="GO" id="GO:0003677">
    <property type="term" value="F:DNA binding"/>
    <property type="evidence" value="ECO:0007669"/>
    <property type="project" value="UniProtKB-KW"/>
</dbReference>
<evidence type="ECO:0000313" key="4">
    <source>
        <dbReference type="EMBL" id="CAI9279166.1"/>
    </source>
</evidence>
<feature type="compositionally biased region" description="Basic and acidic residues" evidence="2">
    <location>
        <begin position="63"/>
        <end position="72"/>
    </location>
</feature>